<protein>
    <recommendedName>
        <fullName evidence="5">Transmembrane protein</fullName>
    </recommendedName>
</protein>
<keyword evidence="2" id="KW-0812">Transmembrane</keyword>
<feature type="compositionally biased region" description="Basic and acidic residues" evidence="1">
    <location>
        <begin position="118"/>
        <end position="127"/>
    </location>
</feature>
<evidence type="ECO:0000256" key="1">
    <source>
        <dbReference type="SAM" id="MobiDB-lite"/>
    </source>
</evidence>
<evidence type="ECO:0000256" key="2">
    <source>
        <dbReference type="SAM" id="Phobius"/>
    </source>
</evidence>
<keyword evidence="2" id="KW-0472">Membrane</keyword>
<gene>
    <name evidence="3" type="ORF">GGD55_000627</name>
</gene>
<dbReference type="EMBL" id="JACHBK010000001">
    <property type="protein sequence ID" value="MBB5533966.1"/>
    <property type="molecule type" value="Genomic_DNA"/>
</dbReference>
<sequence length="229" mass="24296">MKRRISQNRFIAPLFDAKGEAGPRPSRNTNAADPVFGRKAAILGTFSAPRASFRNIRPAAAFKGQLPSTFAGTGSISRKDMNAMNQRFDPSENRNVNPAAWPADKANQPATDPLATQRRPEDIEPRSRRSSWPILIIVLAALVLALLVWLPAEFSSDQPNDAATQPSTTEQTTTPPADNSATPGTATPDTNAPPDTTTTPNATPATPDTQTPATGTDTQTPATGTAPQN</sequence>
<evidence type="ECO:0000313" key="3">
    <source>
        <dbReference type="EMBL" id="MBB5533966.1"/>
    </source>
</evidence>
<feature type="region of interest" description="Disordered" evidence="1">
    <location>
        <begin position="156"/>
        <end position="229"/>
    </location>
</feature>
<evidence type="ECO:0008006" key="5">
    <source>
        <dbReference type="Google" id="ProtNLM"/>
    </source>
</evidence>
<dbReference type="AlphaFoldDB" id="A0A7W8U6Y6"/>
<feature type="region of interest" description="Disordered" evidence="1">
    <location>
        <begin position="86"/>
        <end position="128"/>
    </location>
</feature>
<evidence type="ECO:0000313" key="4">
    <source>
        <dbReference type="Proteomes" id="UP000585507"/>
    </source>
</evidence>
<proteinExistence type="predicted"/>
<feature type="compositionally biased region" description="Low complexity" evidence="1">
    <location>
        <begin position="162"/>
        <end position="229"/>
    </location>
</feature>
<dbReference type="Proteomes" id="UP000585507">
    <property type="component" value="Unassembled WGS sequence"/>
</dbReference>
<keyword evidence="4" id="KW-1185">Reference proteome</keyword>
<accession>A0A7W8U6Y6</accession>
<reference evidence="3 4" key="1">
    <citation type="submission" date="2020-08" db="EMBL/GenBank/DDBJ databases">
        <title>Genomic Encyclopedia of Type Strains, Phase IV (KMG-V): Genome sequencing to study the core and pangenomes of soil and plant-associated prokaryotes.</title>
        <authorList>
            <person name="Whitman W."/>
        </authorList>
    </citation>
    <scope>NUCLEOTIDE SEQUENCE [LARGE SCALE GENOMIC DNA]</scope>
    <source>
        <strain evidence="3 4">SEMIA 4084</strain>
    </source>
</reference>
<dbReference type="RefSeq" id="WP_154663244.1">
    <property type="nucleotide sequence ID" value="NZ_JACHBK010000001.1"/>
</dbReference>
<comment type="caution">
    <text evidence="3">The sequence shown here is derived from an EMBL/GenBank/DDBJ whole genome shotgun (WGS) entry which is preliminary data.</text>
</comment>
<keyword evidence="2" id="KW-1133">Transmembrane helix</keyword>
<name>A0A7W8U6Y6_9HYPH</name>
<feature type="transmembrane region" description="Helical" evidence="2">
    <location>
        <begin position="132"/>
        <end position="152"/>
    </location>
</feature>
<organism evidence="3 4">
    <name type="scientific">Rhizobium giardinii</name>
    <dbReference type="NCBI Taxonomy" id="56731"/>
    <lineage>
        <taxon>Bacteria</taxon>
        <taxon>Pseudomonadati</taxon>
        <taxon>Pseudomonadota</taxon>
        <taxon>Alphaproteobacteria</taxon>
        <taxon>Hyphomicrobiales</taxon>
        <taxon>Rhizobiaceae</taxon>
        <taxon>Rhizobium/Agrobacterium group</taxon>
        <taxon>Rhizobium</taxon>
    </lineage>
</organism>